<keyword evidence="1" id="KW-0812">Transmembrane</keyword>
<keyword evidence="3" id="KW-1185">Reference proteome</keyword>
<proteinExistence type="predicted"/>
<protein>
    <submittedName>
        <fullName evidence="2">Uncharacterized protein</fullName>
    </submittedName>
</protein>
<evidence type="ECO:0000313" key="2">
    <source>
        <dbReference type="EMBL" id="OXB94274.1"/>
    </source>
</evidence>
<reference evidence="2 3" key="1">
    <citation type="submission" date="2017-04" db="EMBL/GenBank/DDBJ databases">
        <title>The genome sequence of Parageobacillus galactosidasius DSM 18751.</title>
        <authorList>
            <person name="Ramaloko W.T."/>
            <person name="Koen N."/>
            <person name="Polliack S."/>
            <person name="Aliyu H."/>
            <person name="Lebre P."/>
            <person name="Mohr T."/>
            <person name="Oswald F."/>
            <person name="Zwick M."/>
            <person name="Neumann A."/>
            <person name="Syldatk C."/>
            <person name="Cowan D."/>
            <person name="De Maayer P."/>
        </authorList>
    </citation>
    <scope>NUCLEOTIDE SEQUENCE [LARGE SCALE GENOMIC DNA]</scope>
    <source>
        <strain evidence="2 3">DSM 18751</strain>
    </source>
</reference>
<dbReference type="Proteomes" id="UP000198394">
    <property type="component" value="Unassembled WGS sequence"/>
</dbReference>
<accession>A0A226QQI1</accession>
<dbReference type="AlphaFoldDB" id="A0A226QQI1"/>
<keyword evidence="1" id="KW-0472">Membrane</keyword>
<gene>
    <name evidence="2" type="ORF">B9L23_05120</name>
</gene>
<evidence type="ECO:0000313" key="3">
    <source>
        <dbReference type="Proteomes" id="UP000198394"/>
    </source>
</evidence>
<keyword evidence="1" id="KW-1133">Transmembrane helix</keyword>
<comment type="caution">
    <text evidence="2">The sequence shown here is derived from an EMBL/GenBank/DDBJ whole genome shotgun (WGS) entry which is preliminary data.</text>
</comment>
<sequence length="369" mass="42251">MEKKRKTLIAVSSVVGGFLAALLLLFLALVFLLIKGIQEIGDDFGYSNEKILTYIKEKHGIEVAVIREAEPNKGVPGFEDARVRTTDGTDLEFDVNINMFGKISGNNYENVKKRYELDQKYADSRFFKELRELGFTQITFGHKPEDPPLYLELPEDRKLADSDTFRMLYEALPVLKNLQNDLSENGTDYYIDTISVNGAALSLYGNYESPEDLGNQWAADNIDLFDDSFIEQDIAKTANILPALKCLGFNPESSKPELECVEMIQYNRCHAYSMTLLTEDQYGNGMQLRYDRTEDREKIFAAIQLIRAVDLPIEKIAIDHVYVPDDPKQQLHSEEELKQRGEQVNFAYQTVEVMNLEHIETAEEIVFFY</sequence>
<dbReference type="EMBL" id="NDYL01000001">
    <property type="protein sequence ID" value="OXB94274.1"/>
    <property type="molecule type" value="Genomic_DNA"/>
</dbReference>
<organism evidence="2 3">
    <name type="scientific">Parageobacillus galactosidasius</name>
    <dbReference type="NCBI Taxonomy" id="883812"/>
    <lineage>
        <taxon>Bacteria</taxon>
        <taxon>Bacillati</taxon>
        <taxon>Bacillota</taxon>
        <taxon>Bacilli</taxon>
        <taxon>Bacillales</taxon>
        <taxon>Anoxybacillaceae</taxon>
        <taxon>Parageobacillus</taxon>
    </lineage>
</organism>
<feature type="transmembrane region" description="Helical" evidence="1">
    <location>
        <begin position="7"/>
        <end position="34"/>
    </location>
</feature>
<evidence type="ECO:0000256" key="1">
    <source>
        <dbReference type="SAM" id="Phobius"/>
    </source>
</evidence>
<name>A0A226QQI1_9BACL</name>